<dbReference type="AlphaFoldDB" id="A0A0F9DZN1"/>
<feature type="non-terminal residue" evidence="1">
    <location>
        <position position="1"/>
    </location>
</feature>
<dbReference type="InterPro" id="IPR034474">
    <property type="entry name" value="Methyltransferase_Class_D"/>
</dbReference>
<comment type="caution">
    <text evidence="1">The sequence shown here is derived from an EMBL/GenBank/DDBJ whole genome shotgun (WGS) entry which is preliminary data.</text>
</comment>
<organism evidence="1">
    <name type="scientific">marine sediment metagenome</name>
    <dbReference type="NCBI Taxonomy" id="412755"/>
    <lineage>
        <taxon>unclassified sequences</taxon>
        <taxon>metagenomes</taxon>
        <taxon>ecological metagenomes</taxon>
    </lineage>
</organism>
<accession>A0A0F9DZN1</accession>
<sequence>LQRGVNEHEIGKIIDFVLNKPLIKGVSFQPTTYCNRYPNYDPMDIITIPEVIEEIEKQTNKRLLKSDFYPIPCPYPSCSFISYVFIKSNKELSTLPRIIDIGDYLDFFSNKIMPDFNKVIQNAVNSLYSTSAVPATEKIVRAYCEACSMNFNFKQVESKIKVISIMHFMDPYTFDLERTQKCCIHEVLPNGKMIPFCVYNNIYRRKNEH</sequence>
<evidence type="ECO:0000313" key="1">
    <source>
        <dbReference type="EMBL" id="KKL23161.1"/>
    </source>
</evidence>
<protein>
    <recommendedName>
        <fullName evidence="2">Radical SAM core domain-containing protein</fullName>
    </recommendedName>
</protein>
<reference evidence="1" key="1">
    <citation type="journal article" date="2015" name="Nature">
        <title>Complex archaea that bridge the gap between prokaryotes and eukaryotes.</title>
        <authorList>
            <person name="Spang A."/>
            <person name="Saw J.H."/>
            <person name="Jorgensen S.L."/>
            <person name="Zaremba-Niedzwiedzka K."/>
            <person name="Martijn J."/>
            <person name="Lind A.E."/>
            <person name="van Eijk R."/>
            <person name="Schleper C."/>
            <person name="Guy L."/>
            <person name="Ettema T.J."/>
        </authorList>
    </citation>
    <scope>NUCLEOTIDE SEQUENCE</scope>
</reference>
<dbReference type="EMBL" id="LAZR01037080">
    <property type="protein sequence ID" value="KKL23161.1"/>
    <property type="molecule type" value="Genomic_DNA"/>
</dbReference>
<dbReference type="PANTHER" id="PTHR43306">
    <property type="entry name" value="7,8-DIHYDRO-6-HYDROXYMETHYLPTERIN DIMETHYLTRANSFERASE"/>
    <property type="match status" value="1"/>
</dbReference>
<dbReference type="PANTHER" id="PTHR43306:SF1">
    <property type="entry name" value="7,8-DIHYDRO-6-HYDROXYMETHYLPTERIN DIMETHYLTRANSFERASE"/>
    <property type="match status" value="1"/>
</dbReference>
<proteinExistence type="predicted"/>
<gene>
    <name evidence="1" type="ORF">LCGC14_2428180</name>
</gene>
<evidence type="ECO:0008006" key="2">
    <source>
        <dbReference type="Google" id="ProtNLM"/>
    </source>
</evidence>
<name>A0A0F9DZN1_9ZZZZ</name>